<sequence length="95" mass="10745">MTDLFQRFSVLQVGAKSTLCRTVGSISPAVDAVRSKGRQDFSLHHFSKLTLMMIRPGRQNLLAIDRRGYKIQSDGDHHSLSDKKKKEIQFDTANL</sequence>
<dbReference type="EMBL" id="JAOYFB010000037">
    <property type="protein sequence ID" value="KAK4023902.1"/>
    <property type="molecule type" value="Genomic_DNA"/>
</dbReference>
<name>A0ABR0AFK2_9CRUS</name>
<evidence type="ECO:0000313" key="3">
    <source>
        <dbReference type="Proteomes" id="UP001234178"/>
    </source>
</evidence>
<protein>
    <submittedName>
        <fullName evidence="2">Uncharacterized protein</fullName>
    </submittedName>
</protein>
<feature type="compositionally biased region" description="Basic and acidic residues" evidence="1">
    <location>
        <begin position="72"/>
        <end position="89"/>
    </location>
</feature>
<accession>A0ABR0AFK2</accession>
<comment type="caution">
    <text evidence="2">The sequence shown here is derived from an EMBL/GenBank/DDBJ whole genome shotgun (WGS) entry which is preliminary data.</text>
</comment>
<gene>
    <name evidence="2" type="ORF">OUZ56_009295</name>
</gene>
<organism evidence="2 3">
    <name type="scientific">Daphnia magna</name>
    <dbReference type="NCBI Taxonomy" id="35525"/>
    <lineage>
        <taxon>Eukaryota</taxon>
        <taxon>Metazoa</taxon>
        <taxon>Ecdysozoa</taxon>
        <taxon>Arthropoda</taxon>
        <taxon>Crustacea</taxon>
        <taxon>Branchiopoda</taxon>
        <taxon>Diplostraca</taxon>
        <taxon>Cladocera</taxon>
        <taxon>Anomopoda</taxon>
        <taxon>Daphniidae</taxon>
        <taxon>Daphnia</taxon>
    </lineage>
</organism>
<dbReference type="Proteomes" id="UP001234178">
    <property type="component" value="Unassembled WGS sequence"/>
</dbReference>
<proteinExistence type="predicted"/>
<evidence type="ECO:0000256" key="1">
    <source>
        <dbReference type="SAM" id="MobiDB-lite"/>
    </source>
</evidence>
<keyword evidence="3" id="KW-1185">Reference proteome</keyword>
<evidence type="ECO:0000313" key="2">
    <source>
        <dbReference type="EMBL" id="KAK4023902.1"/>
    </source>
</evidence>
<reference evidence="2 3" key="1">
    <citation type="journal article" date="2023" name="Nucleic Acids Res.">
        <title>The hologenome of Daphnia magna reveals possible DNA methylation and microbiome-mediated evolution of the host genome.</title>
        <authorList>
            <person name="Chaturvedi A."/>
            <person name="Li X."/>
            <person name="Dhandapani V."/>
            <person name="Marshall H."/>
            <person name="Kissane S."/>
            <person name="Cuenca-Cambronero M."/>
            <person name="Asole G."/>
            <person name="Calvet F."/>
            <person name="Ruiz-Romero M."/>
            <person name="Marangio P."/>
            <person name="Guigo R."/>
            <person name="Rago D."/>
            <person name="Mirbahai L."/>
            <person name="Eastwood N."/>
            <person name="Colbourne J.K."/>
            <person name="Zhou J."/>
            <person name="Mallon E."/>
            <person name="Orsini L."/>
        </authorList>
    </citation>
    <scope>NUCLEOTIDE SEQUENCE [LARGE SCALE GENOMIC DNA]</scope>
    <source>
        <strain evidence="2">LRV0_1</strain>
    </source>
</reference>
<feature type="region of interest" description="Disordered" evidence="1">
    <location>
        <begin position="72"/>
        <end position="95"/>
    </location>
</feature>